<dbReference type="InterPro" id="IPR003284">
    <property type="entry name" value="Sal_SpvB"/>
</dbReference>
<dbReference type="Pfam" id="PF03534">
    <property type="entry name" value="SpvB"/>
    <property type="match status" value="1"/>
</dbReference>
<keyword evidence="2" id="KW-0964">Secreted</keyword>
<reference evidence="7" key="1">
    <citation type="submission" date="2016-10" db="EMBL/GenBank/DDBJ databases">
        <authorList>
            <person name="de Groot N.N."/>
        </authorList>
    </citation>
    <scope>NUCLEOTIDE SEQUENCE</scope>
</reference>
<feature type="region of interest" description="Disordered" evidence="4">
    <location>
        <begin position="1"/>
        <end position="26"/>
    </location>
</feature>
<evidence type="ECO:0000256" key="1">
    <source>
        <dbReference type="ARBA" id="ARBA00004613"/>
    </source>
</evidence>
<sequence>MNKKQSITLPKLSIPKSGGSFNSRTGGYEVGNQGEGSFGIPLAMPSARGAGPSLHLSYHSGSGMGTFGLGFDLAMPHIVRNLDHGVPAYKDNDTYTSSELGELLELKQKTDNQALTISYSPRVESGFAKITQIFTADHSSSYWETTSHNGMVHIYGKNDTEKIWDVDDHTRVLQWNISSSQDAKGNVVIYHYKREDDVAVDKKLPSEKNRAIGANVYPASIEYGNWRAKDAKQDAYTYKIVFDYGEYDLSHPDNPPKDWTLRSDPFSHYTAGFERRCYRLCHNVLIYHQFPTENKGQPFLNHIYSFTYQTEKLAGFNQLVAYDQTGCRKANDAYQTQKLPATTFTYVAHSFGDNDYKDIAIPHHLRMLEKNHNFEFIDLDGNGIPGIVYKDETNFLYAQPLGKGKYQDLTPINIPSFHRQMRTESFADLNHDGKLDFVYGNALYGGFFLRSDKDDFQPYQSFEQYSPEFVNQTGANEHIDIYGNGQSGLIQIHSDYIIVYEGLDETGFSAPNRLDNDNAVPVLSHDPKHWVGFGDLFGDGKTHRIRITNQCVESWPALGGGKFAKKVTFDHPPAFTDFDSNRLHLVDTDGSGATDILYFNTDTFSIYLNQSGNGFGSPISVKLKIPYTNLSKVWISDIKGAGSLGFVLSTPGFDPVWYDFATNGKPYLLCHSDNGYGGEYEISHCSSVDYFLADKVLNKPWETNVPFPIQVVNTIKVTDNLTGSTSQVRYAYHEGYYDSYERKFRGFAYTESWDDERSNLLDNTLDQPTVYSKQWYFSGVVDVDNSFYRHLATEFYQQDGRAYHLPVNSFTFDDKDAKTLKEAYQSFQGHLLRSEVYALDKTKQAEHPYQITEHNYQIALLQKVDIKKDAWHGFASFLVSDNETLSYHYERNPADPRIVYQAVLKLDKYGHPLLSCHVVYGRRDNSNKDIINQLYPQQQQIKVSLNQQSYFNQDDDKLFLLSVPMNTTSYEIHGAKKPDFSKTDQCFTKQYLVSTMTTALKNIITYDTSFTPDKIQARLLHSVNQFYWDGQQKKALPYGQASLPLLAHHHQSSVYTPELIKQVYKDTLSADELKNAGYFLQDNLYWAPSDVIYYQEKYQLISATTDVFGKNTQFQYDPQGLFVIKATSTLKDGFSDKTVQQSTVGKIDYQALKPWQLVDINNNTHEVAYDPLGRVYIESMYGQTDSKVEGNDDISHYKNLPKPTLADIIKQPDKYVQSTGTYIFYDDFAWSKNKQPVHNVVVKRDTFVHHQGAENKTQYPLKITYFDGLGRALEVKMQTQYNNKITYICSGRSAYNNKGKKVKFYESYYTDIYDYDAQLPSDIPPPGLKYYDPLGRLYQTQTAKGFLVKTEWSAWHEANYDRCDTVKDSPYFKGVMSKKIHVTADEKSALTQSEIFYNTPEYKLLDSQGYVFLHFSMLLYAKDDKPQYLATTTTIDFQGRVVAQSDPRLGALKPPVQNVQTTYNMLHGKTSVMIWDNVDSGKHTSFFDIRGLLLKKWDSRGFCISMAYDNNGRQIYQQVVGQDGKLKMDNRVHQFHYGDFVANAATNNLNGKTAVIEDASGKLENLIYNITGNLCSQKKTFLVDYKQQPDWRKSPKLEDTQHQTYWQFNAINRTTLLQTADGTQQAYQYNLVLQPVSLTTTFTNKTKTTHIKSLDYNAQGQEEKIHYGNDVIVERLFEKTTHRLLKIQSKDKTEKLVQDLLHVWDPEGNLSYLTDNTIKSLIPEAKDLDCKSAYTYDSLYRLKSSTGYQHTGIKKDTHVSGFKQSIYMSLPDPKENE</sequence>
<evidence type="ECO:0000256" key="2">
    <source>
        <dbReference type="ARBA" id="ARBA00022525"/>
    </source>
</evidence>
<gene>
    <name evidence="7" type="ORF">MNB_SUP05-SYMBIONT-4-127</name>
</gene>
<dbReference type="Pfam" id="PF12255">
    <property type="entry name" value="TcdB_toxin_midC"/>
    <property type="match status" value="1"/>
</dbReference>
<dbReference type="GO" id="GO:0005576">
    <property type="term" value="C:extracellular region"/>
    <property type="evidence" value="ECO:0007669"/>
    <property type="project" value="UniProtKB-SubCell"/>
</dbReference>
<dbReference type="SUPFAM" id="SSF69318">
    <property type="entry name" value="Integrin alpha N-terminal domain"/>
    <property type="match status" value="1"/>
</dbReference>
<name>A0A1W1DZJ0_9ZZZZ</name>
<keyword evidence="3" id="KW-0843">Virulence</keyword>
<comment type="subcellular location">
    <subcellularLocation>
        <location evidence="1">Secreted</location>
    </subcellularLocation>
</comment>
<evidence type="ECO:0000256" key="4">
    <source>
        <dbReference type="SAM" id="MobiDB-lite"/>
    </source>
</evidence>
<dbReference type="Gene3D" id="2.180.10.10">
    <property type="entry name" value="RHS repeat-associated core"/>
    <property type="match status" value="1"/>
</dbReference>
<evidence type="ECO:0000259" key="6">
    <source>
        <dbReference type="Pfam" id="PF12256"/>
    </source>
</evidence>
<feature type="domain" description="Insecticide toxin TcdB middle/N-terminal" evidence="6">
    <location>
        <begin position="631"/>
        <end position="775"/>
    </location>
</feature>
<dbReference type="EMBL" id="FPHY01000158">
    <property type="protein sequence ID" value="SFV87144.1"/>
    <property type="molecule type" value="Genomic_DNA"/>
</dbReference>
<dbReference type="InterPro" id="IPR022044">
    <property type="entry name" value="TcdB_toxin_mid/C"/>
</dbReference>
<proteinExistence type="predicted"/>
<dbReference type="InterPro" id="IPR028994">
    <property type="entry name" value="Integrin_alpha_N"/>
</dbReference>
<evidence type="ECO:0000256" key="3">
    <source>
        <dbReference type="ARBA" id="ARBA00023026"/>
    </source>
</evidence>
<feature type="domain" description="Insecticide toxin TcdB middle/C-terminal" evidence="5">
    <location>
        <begin position="824"/>
        <end position="961"/>
    </location>
</feature>
<evidence type="ECO:0000313" key="7">
    <source>
        <dbReference type="EMBL" id="SFV87144.1"/>
    </source>
</evidence>
<protein>
    <submittedName>
        <fullName evidence="7">Insecticidal toxin complex protein</fullName>
    </submittedName>
</protein>
<dbReference type="InterPro" id="IPR022045">
    <property type="entry name" value="TcdB_toxin_mid/N"/>
</dbReference>
<dbReference type="Pfam" id="PF12256">
    <property type="entry name" value="TcdB_toxin_midN"/>
    <property type="match status" value="1"/>
</dbReference>
<accession>A0A1W1DZJ0</accession>
<evidence type="ECO:0000259" key="5">
    <source>
        <dbReference type="Pfam" id="PF12255"/>
    </source>
</evidence>
<organism evidence="7">
    <name type="scientific">hydrothermal vent metagenome</name>
    <dbReference type="NCBI Taxonomy" id="652676"/>
    <lineage>
        <taxon>unclassified sequences</taxon>
        <taxon>metagenomes</taxon>
        <taxon>ecological metagenomes</taxon>
    </lineage>
</organism>
<dbReference type="GO" id="GO:0005737">
    <property type="term" value="C:cytoplasm"/>
    <property type="evidence" value="ECO:0007669"/>
    <property type="project" value="InterPro"/>
</dbReference>